<dbReference type="EC" id="3.1.4.-" evidence="6"/>
<dbReference type="CDD" id="cd00077">
    <property type="entry name" value="HDc"/>
    <property type="match status" value="1"/>
</dbReference>
<dbReference type="InterPro" id="IPR003607">
    <property type="entry name" value="HD/PDEase_dom"/>
</dbReference>
<comment type="cofactor">
    <cofactor evidence="6">
        <name>a divalent metal cation</name>
        <dbReference type="ChEBI" id="CHEBI:60240"/>
    </cofactor>
    <text evidence="6">Binds 2 divalent metal cations per subunit. Site 1 may preferentially bind zinc ions, while site 2 has a preference for magnesium and/or manganese ions.</text>
</comment>
<keyword evidence="7" id="KW-0175">Coiled coil</keyword>
<dbReference type="InterPro" id="IPR023174">
    <property type="entry name" value="PDEase_CS"/>
</dbReference>
<dbReference type="GO" id="GO:0007165">
    <property type="term" value="P:signal transduction"/>
    <property type="evidence" value="ECO:0007669"/>
    <property type="project" value="InterPro"/>
</dbReference>
<evidence type="ECO:0000256" key="1">
    <source>
        <dbReference type="ARBA" id="ARBA00022723"/>
    </source>
</evidence>
<evidence type="ECO:0000256" key="5">
    <source>
        <dbReference type="PIRSR" id="PIRSR623088-3"/>
    </source>
</evidence>
<proteinExistence type="inferred from homology"/>
<feature type="binding site" evidence="5">
    <location>
        <position position="453"/>
    </location>
    <ligand>
        <name>Zn(2+)</name>
        <dbReference type="ChEBI" id="CHEBI:29105"/>
        <label>1</label>
    </ligand>
</feature>
<keyword evidence="1 5" id="KW-0479">Metal-binding</keyword>
<dbReference type="PROSITE" id="PS00126">
    <property type="entry name" value="PDEASE_I_1"/>
    <property type="match status" value="1"/>
</dbReference>
<comment type="caution">
    <text evidence="9">The sequence shown here is derived from an EMBL/GenBank/DDBJ whole genome shotgun (WGS) entry which is preliminary data.</text>
</comment>
<dbReference type="Pfam" id="PF00233">
    <property type="entry name" value="PDEase_I"/>
    <property type="match status" value="1"/>
</dbReference>
<feature type="binding site" evidence="5">
    <location>
        <position position="341"/>
    </location>
    <ligand>
        <name>Zn(2+)</name>
        <dbReference type="ChEBI" id="CHEBI:29105"/>
        <label>2</label>
    </ligand>
</feature>
<feature type="binding site" evidence="5">
    <location>
        <position position="340"/>
    </location>
    <ligand>
        <name>Zn(2+)</name>
        <dbReference type="ChEBI" id="CHEBI:29105"/>
        <label>1</label>
    </ligand>
</feature>
<dbReference type="PROSITE" id="PS51845">
    <property type="entry name" value="PDEASE_I_2"/>
    <property type="match status" value="1"/>
</dbReference>
<keyword evidence="2 6" id="KW-0378">Hydrolase</keyword>
<dbReference type="PRINTS" id="PR00387">
    <property type="entry name" value="PDIESTERASE1"/>
</dbReference>
<dbReference type="InterPro" id="IPR023088">
    <property type="entry name" value="PDEase"/>
</dbReference>
<dbReference type="InterPro" id="IPR002073">
    <property type="entry name" value="PDEase_catalytic_dom"/>
</dbReference>
<feature type="coiled-coil region" evidence="7">
    <location>
        <begin position="96"/>
        <end position="123"/>
    </location>
</feature>
<accession>A0AAD5X756</accession>
<feature type="binding site" evidence="5">
    <location>
        <position position="341"/>
    </location>
    <ligand>
        <name>Zn(2+)</name>
        <dbReference type="ChEBI" id="CHEBI:29105"/>
        <label>1</label>
    </ligand>
</feature>
<sequence length="558" mass="63008">MTSILKNLFVIQSGKIFQPAAPYYVTEVIPCPSLLPDSTCNCTGKNTIPLDETQCQKVNYLNVTWPEEGTCLVALLLIGAALYMLQDFIKEYAFSLVDRQNHVQQLTKQNADLRSQLKAMKKDVDLDLESPITKVIKMIRNIQDKCDLEADMMESLDYVISILSSNQLFLPNLDVNKDAMDSDVQKWLKAMMTNTQGNAPLGRGGEVVMSQTDLSQGHMDAIVKPIQANESRIVEVLRGIDQWGFDIFELREVTDGRPLYYLGLHISEKYNFRNLFSVDDSVLRNFLAKIEAGYKANPYHNSTHAADVLHAIYYFVSVLGLKELVTAEDCFAGVIAASIHDLEHPGVNNAFLINSQSPLALRYNDLAVLENHHCARAFELMTTDESCNVLSRFSSERLKAIRSSILSMVLATDMSSHFEYIAKFKNKISGAGLNFSDTKDCQLVMDIAMKCGDISNATKPTELCKKWAALIMEEFFQQGDQEKEKGLPVSMFMDRTNTVIPKCQVGFIDYIVTPLYEVWDQYLNEDGSYEAFSNLAKNREYWKRQQELELQGVQVVAK</sequence>
<feature type="binding site" evidence="4">
    <location>
        <begin position="300"/>
        <end position="304"/>
    </location>
    <ligand>
        <name>AMP</name>
        <dbReference type="ChEBI" id="CHEBI:456215"/>
    </ligand>
</feature>
<keyword evidence="10" id="KW-1185">Reference proteome</keyword>
<dbReference type="InterPro" id="IPR036971">
    <property type="entry name" value="PDEase_catalytic_dom_sf"/>
</dbReference>
<dbReference type="Gene3D" id="1.10.1300.10">
    <property type="entry name" value="3'5'-cyclic nucleotide phosphodiesterase, catalytic domain"/>
    <property type="match status" value="1"/>
</dbReference>
<dbReference type="PANTHER" id="PTHR11347">
    <property type="entry name" value="CYCLIC NUCLEOTIDE PHOSPHODIESTERASE"/>
    <property type="match status" value="1"/>
</dbReference>
<evidence type="ECO:0000256" key="4">
    <source>
        <dbReference type="PIRSR" id="PIRSR623088-2"/>
    </source>
</evidence>
<organism evidence="9 10">
    <name type="scientific">Rhizophlyctis rosea</name>
    <dbReference type="NCBI Taxonomy" id="64517"/>
    <lineage>
        <taxon>Eukaryota</taxon>
        <taxon>Fungi</taxon>
        <taxon>Fungi incertae sedis</taxon>
        <taxon>Chytridiomycota</taxon>
        <taxon>Chytridiomycota incertae sedis</taxon>
        <taxon>Chytridiomycetes</taxon>
        <taxon>Rhizophlyctidales</taxon>
        <taxon>Rhizophlyctidaceae</taxon>
        <taxon>Rhizophlyctis</taxon>
    </lineage>
</organism>
<dbReference type="SUPFAM" id="SSF109604">
    <property type="entry name" value="HD-domain/PDEase-like"/>
    <property type="match status" value="1"/>
</dbReference>
<feature type="binding site" evidence="4">
    <location>
        <position position="453"/>
    </location>
    <ligand>
        <name>AMP</name>
        <dbReference type="ChEBI" id="CHEBI:456215"/>
    </ligand>
</feature>
<feature type="binding site" evidence="4">
    <location>
        <position position="341"/>
    </location>
    <ligand>
        <name>AMP</name>
        <dbReference type="ChEBI" id="CHEBI:456215"/>
    </ligand>
</feature>
<name>A0AAD5X756_9FUNG</name>
<reference evidence="9" key="1">
    <citation type="submission" date="2020-05" db="EMBL/GenBank/DDBJ databases">
        <title>Phylogenomic resolution of chytrid fungi.</title>
        <authorList>
            <person name="Stajich J.E."/>
            <person name="Amses K."/>
            <person name="Simmons R."/>
            <person name="Seto K."/>
            <person name="Myers J."/>
            <person name="Bonds A."/>
            <person name="Quandt C.A."/>
            <person name="Barry K."/>
            <person name="Liu P."/>
            <person name="Grigoriev I."/>
            <person name="Longcore J.E."/>
            <person name="James T.Y."/>
        </authorList>
    </citation>
    <scope>NUCLEOTIDE SEQUENCE</scope>
    <source>
        <strain evidence="9">JEL0318</strain>
    </source>
</reference>
<evidence type="ECO:0000256" key="3">
    <source>
        <dbReference type="PIRSR" id="PIRSR623088-1"/>
    </source>
</evidence>
<feature type="active site" description="Proton donor" evidence="3">
    <location>
        <position position="300"/>
    </location>
</feature>
<dbReference type="Proteomes" id="UP001212841">
    <property type="component" value="Unassembled WGS sequence"/>
</dbReference>
<dbReference type="GO" id="GO:0004114">
    <property type="term" value="F:3',5'-cyclic-nucleotide phosphodiesterase activity"/>
    <property type="evidence" value="ECO:0007669"/>
    <property type="project" value="InterPro"/>
</dbReference>
<evidence type="ECO:0000313" key="10">
    <source>
        <dbReference type="Proteomes" id="UP001212841"/>
    </source>
</evidence>
<comment type="similarity">
    <text evidence="6">Belongs to the cyclic nucleotide phosphodiesterase family.</text>
</comment>
<gene>
    <name evidence="9" type="primary">PDE7A_4</name>
    <name evidence="9" type="ORF">HK097_011620</name>
</gene>
<feature type="binding site" evidence="4">
    <location>
        <position position="504"/>
    </location>
    <ligand>
        <name>AMP</name>
        <dbReference type="ChEBI" id="CHEBI:456215"/>
    </ligand>
</feature>
<dbReference type="GO" id="GO:0046872">
    <property type="term" value="F:metal ion binding"/>
    <property type="evidence" value="ECO:0007669"/>
    <property type="project" value="UniProtKB-KW"/>
</dbReference>
<dbReference type="EMBL" id="JADGJD010000098">
    <property type="protein sequence ID" value="KAJ3055057.1"/>
    <property type="molecule type" value="Genomic_DNA"/>
</dbReference>
<evidence type="ECO:0000256" key="6">
    <source>
        <dbReference type="RuleBase" id="RU363067"/>
    </source>
</evidence>
<dbReference type="AlphaFoldDB" id="A0AAD5X756"/>
<evidence type="ECO:0000313" key="9">
    <source>
        <dbReference type="EMBL" id="KAJ3055057.1"/>
    </source>
</evidence>
<feature type="binding site" evidence="5">
    <location>
        <position position="304"/>
    </location>
    <ligand>
        <name>Zn(2+)</name>
        <dbReference type="ChEBI" id="CHEBI:29105"/>
        <label>1</label>
    </ligand>
</feature>
<protein>
    <recommendedName>
        <fullName evidence="6">Phosphodiesterase</fullName>
        <ecNumber evidence="6">3.1.4.-</ecNumber>
    </recommendedName>
</protein>
<evidence type="ECO:0000259" key="8">
    <source>
        <dbReference type="PROSITE" id="PS51845"/>
    </source>
</evidence>
<feature type="domain" description="PDEase" evidence="8">
    <location>
        <begin position="225"/>
        <end position="549"/>
    </location>
</feature>
<evidence type="ECO:0000256" key="7">
    <source>
        <dbReference type="SAM" id="Coils"/>
    </source>
</evidence>
<evidence type="ECO:0000256" key="2">
    <source>
        <dbReference type="ARBA" id="ARBA00022801"/>
    </source>
</evidence>